<dbReference type="AlphaFoldDB" id="D7KYQ7"/>
<dbReference type="Proteomes" id="UP000008694">
    <property type="component" value="Unassembled WGS sequence"/>
</dbReference>
<organism evidence="2">
    <name type="scientific">Arabidopsis lyrata subsp. lyrata</name>
    <name type="common">Lyre-leaved rock-cress</name>
    <dbReference type="NCBI Taxonomy" id="81972"/>
    <lineage>
        <taxon>Eukaryota</taxon>
        <taxon>Viridiplantae</taxon>
        <taxon>Streptophyta</taxon>
        <taxon>Embryophyta</taxon>
        <taxon>Tracheophyta</taxon>
        <taxon>Spermatophyta</taxon>
        <taxon>Magnoliopsida</taxon>
        <taxon>eudicotyledons</taxon>
        <taxon>Gunneridae</taxon>
        <taxon>Pentapetalae</taxon>
        <taxon>rosids</taxon>
        <taxon>malvids</taxon>
        <taxon>Brassicales</taxon>
        <taxon>Brassicaceae</taxon>
        <taxon>Camelineae</taxon>
        <taxon>Arabidopsis</taxon>
    </lineage>
</organism>
<dbReference type="Gene3D" id="3.40.20.10">
    <property type="entry name" value="Severin"/>
    <property type="match status" value="1"/>
</dbReference>
<dbReference type="InterPro" id="IPR029006">
    <property type="entry name" value="ADF-H/Gelsolin-like_dom_sf"/>
</dbReference>
<dbReference type="eggNOG" id="KOG0443">
    <property type="taxonomic scope" value="Eukaryota"/>
</dbReference>
<gene>
    <name evidence="1" type="ORF">ARALYDRAFT_675630</name>
</gene>
<name>D7KYQ7_ARALL</name>
<accession>D7KYQ7</accession>
<dbReference type="STRING" id="81972.D7KYQ7"/>
<protein>
    <submittedName>
        <fullName evidence="1">Predicted protein</fullName>
    </submittedName>
</protein>
<proteinExistence type="predicted"/>
<reference evidence="2" key="1">
    <citation type="journal article" date="2011" name="Nat. Genet.">
        <title>The Arabidopsis lyrata genome sequence and the basis of rapid genome size change.</title>
        <authorList>
            <person name="Hu T.T."/>
            <person name="Pattyn P."/>
            <person name="Bakker E.G."/>
            <person name="Cao J."/>
            <person name="Cheng J.-F."/>
            <person name="Clark R.M."/>
            <person name="Fahlgren N."/>
            <person name="Fawcett J.A."/>
            <person name="Grimwood J."/>
            <person name="Gundlach H."/>
            <person name="Haberer G."/>
            <person name="Hollister J.D."/>
            <person name="Ossowski S."/>
            <person name="Ottilar R.P."/>
            <person name="Salamov A.A."/>
            <person name="Schneeberger K."/>
            <person name="Spannagl M."/>
            <person name="Wang X."/>
            <person name="Yang L."/>
            <person name="Nasrallah M.E."/>
            <person name="Bergelson J."/>
            <person name="Carrington J.C."/>
            <person name="Gaut B.S."/>
            <person name="Schmutz J."/>
            <person name="Mayer K.F.X."/>
            <person name="Van de Peer Y."/>
            <person name="Grigoriev I.V."/>
            <person name="Nordborg M."/>
            <person name="Weigel D."/>
            <person name="Guo Y.-L."/>
        </authorList>
    </citation>
    <scope>NUCLEOTIDE SEQUENCE [LARGE SCALE GENOMIC DNA]</scope>
    <source>
        <strain evidence="2">cv. MN47</strain>
    </source>
</reference>
<evidence type="ECO:0000313" key="2">
    <source>
        <dbReference type="Proteomes" id="UP000008694"/>
    </source>
</evidence>
<sequence length="119" mass="13340">MTYLFKGRALQAHIFEGKEPPQFVALFQHMVVLKGGLSSGYKNRMIEKGSSDETYTATRRNQCTFSSAREFLPEEGSIITWCTFWRYFMHGLAVVTKDQGKVPAALFALTSAFNSSSGK</sequence>
<dbReference type="EMBL" id="GL348714">
    <property type="protein sequence ID" value="EFH64539.1"/>
    <property type="molecule type" value="Genomic_DNA"/>
</dbReference>
<dbReference type="SUPFAM" id="SSF55753">
    <property type="entry name" value="Actin depolymerizing proteins"/>
    <property type="match status" value="1"/>
</dbReference>
<keyword evidence="2" id="KW-1185">Reference proteome</keyword>
<evidence type="ECO:0000313" key="1">
    <source>
        <dbReference type="EMBL" id="EFH64539.1"/>
    </source>
</evidence>
<dbReference type="Gramene" id="Al_scaffold_0002_780">
    <property type="protein sequence ID" value="Al_scaffold_0002_780"/>
    <property type="gene ID" value="Al_scaffold_0002_780"/>
</dbReference>
<dbReference type="HOGENOM" id="CLU_2064685_0_0_1"/>